<evidence type="ECO:0000256" key="1">
    <source>
        <dbReference type="ARBA" id="ARBA00006499"/>
    </source>
</evidence>
<name>A0A8S0YY71_ARCPL</name>
<dbReference type="Gene3D" id="3.40.50.1820">
    <property type="entry name" value="alpha/beta hydrolase"/>
    <property type="match status" value="1"/>
</dbReference>
<dbReference type="PANTHER" id="PTHR10655:SF17">
    <property type="entry name" value="LYSOPHOSPHOLIPASE-LIKE PROTEIN 1"/>
    <property type="match status" value="1"/>
</dbReference>
<protein>
    <recommendedName>
        <fullName evidence="2">palmitoyl-protein hydrolase</fullName>
        <ecNumber evidence="2">3.1.2.22</ecNumber>
    </recommendedName>
</protein>
<dbReference type="InterPro" id="IPR029058">
    <property type="entry name" value="AB_hydrolase_fold"/>
</dbReference>
<accession>A0A8S0YY71</accession>
<dbReference type="PANTHER" id="PTHR10655">
    <property type="entry name" value="LYSOPHOSPHOLIPASE-RELATED"/>
    <property type="match status" value="1"/>
</dbReference>
<evidence type="ECO:0000313" key="6">
    <source>
        <dbReference type="Proteomes" id="UP000494106"/>
    </source>
</evidence>
<gene>
    <name evidence="5" type="ORF">APLA_LOCUS2493</name>
</gene>
<evidence type="ECO:0000256" key="2">
    <source>
        <dbReference type="ARBA" id="ARBA00012423"/>
    </source>
</evidence>
<dbReference type="GO" id="GO:0052689">
    <property type="term" value="F:carboxylic ester hydrolase activity"/>
    <property type="evidence" value="ECO:0007669"/>
    <property type="project" value="TreeGrafter"/>
</dbReference>
<dbReference type="EMBL" id="CADEBC010000205">
    <property type="protein sequence ID" value="CAB3225410.1"/>
    <property type="molecule type" value="Genomic_DNA"/>
</dbReference>
<comment type="similarity">
    <text evidence="1">Belongs to the AB hydrolase superfamily. AB hydrolase 2 family.</text>
</comment>
<proteinExistence type="inferred from homology"/>
<dbReference type="AlphaFoldDB" id="A0A8S0YY71"/>
<dbReference type="GO" id="GO:0005737">
    <property type="term" value="C:cytoplasm"/>
    <property type="evidence" value="ECO:0007669"/>
    <property type="project" value="TreeGrafter"/>
</dbReference>
<dbReference type="InterPro" id="IPR003140">
    <property type="entry name" value="PLipase/COase/thioEstase"/>
</dbReference>
<keyword evidence="3" id="KW-0378">Hydrolase</keyword>
<dbReference type="GO" id="GO:0008474">
    <property type="term" value="F:palmitoyl-(protein) hydrolase activity"/>
    <property type="evidence" value="ECO:0007669"/>
    <property type="project" value="UniProtKB-EC"/>
</dbReference>
<sequence>MAKLGALHLTKHTGAKHTATVIYCHGSGSSGDDMKQWALIMLKTFSFPHIKILYPTAPLQPYTPAGGQLSNVWFDRESISIHAPEKLDSITSIEKHVKDLIKKENDAGIPSERIIVGGFSMGGSLSFHTGYRWNRNLAGVFVFSSFLNENSVVYQDLEKAAGVRLPPLLQLHGDIDDLVPVENMTINSGVQYKKYIFRRHRL</sequence>
<dbReference type="OrthoDB" id="2418081at2759"/>
<keyword evidence="6" id="KW-1185">Reference proteome</keyword>
<dbReference type="Pfam" id="PF02230">
    <property type="entry name" value="Abhydrolase_2"/>
    <property type="match status" value="1"/>
</dbReference>
<feature type="domain" description="Phospholipase/carboxylesterase/thioesterase" evidence="4">
    <location>
        <begin position="14"/>
        <end position="184"/>
    </location>
</feature>
<dbReference type="InterPro" id="IPR050565">
    <property type="entry name" value="LYPA1-2/EST-like"/>
</dbReference>
<dbReference type="EC" id="3.1.2.22" evidence="2"/>
<comment type="caution">
    <text evidence="5">The sequence shown here is derived from an EMBL/GenBank/DDBJ whole genome shotgun (WGS) entry which is preliminary data.</text>
</comment>
<evidence type="ECO:0000259" key="4">
    <source>
        <dbReference type="Pfam" id="PF02230"/>
    </source>
</evidence>
<evidence type="ECO:0000313" key="5">
    <source>
        <dbReference type="EMBL" id="CAB3225410.1"/>
    </source>
</evidence>
<dbReference type="Proteomes" id="UP000494106">
    <property type="component" value="Unassembled WGS sequence"/>
</dbReference>
<organism evidence="5 6">
    <name type="scientific">Arctia plantaginis</name>
    <name type="common">Wood tiger moth</name>
    <name type="synonym">Phalaena plantaginis</name>
    <dbReference type="NCBI Taxonomy" id="874455"/>
    <lineage>
        <taxon>Eukaryota</taxon>
        <taxon>Metazoa</taxon>
        <taxon>Ecdysozoa</taxon>
        <taxon>Arthropoda</taxon>
        <taxon>Hexapoda</taxon>
        <taxon>Insecta</taxon>
        <taxon>Pterygota</taxon>
        <taxon>Neoptera</taxon>
        <taxon>Endopterygota</taxon>
        <taxon>Lepidoptera</taxon>
        <taxon>Glossata</taxon>
        <taxon>Ditrysia</taxon>
        <taxon>Noctuoidea</taxon>
        <taxon>Erebidae</taxon>
        <taxon>Arctiinae</taxon>
        <taxon>Arctia</taxon>
    </lineage>
</organism>
<dbReference type="SUPFAM" id="SSF53474">
    <property type="entry name" value="alpha/beta-Hydrolases"/>
    <property type="match status" value="1"/>
</dbReference>
<reference evidence="5 6" key="1">
    <citation type="submission" date="2020-04" db="EMBL/GenBank/DDBJ databases">
        <authorList>
            <person name="Wallbank WR R."/>
            <person name="Pardo Diaz C."/>
            <person name="Kozak K."/>
            <person name="Martin S."/>
            <person name="Jiggins C."/>
            <person name="Moest M."/>
            <person name="Warren A I."/>
            <person name="Byers J.R.P. K."/>
            <person name="Montejo-Kovacevich G."/>
            <person name="Yen C E."/>
        </authorList>
    </citation>
    <scope>NUCLEOTIDE SEQUENCE [LARGE SCALE GENOMIC DNA]</scope>
</reference>
<evidence type="ECO:0000256" key="3">
    <source>
        <dbReference type="ARBA" id="ARBA00022801"/>
    </source>
</evidence>